<dbReference type="PANTHER" id="PTHR23508:SF10">
    <property type="entry name" value="CARBOXYLIC ACID TRANSPORTER PROTEIN HOMOLOG"/>
    <property type="match status" value="1"/>
</dbReference>
<accession>T0Y3K7</accession>
<sequence>MLAGFLGWALDAFDFFLLIFVLKDVATTFHASMTEVTLAIFLTLATRPVGALFFGVLSDRYGRRPVLMAVVMAYSVFGFLSALAPSLALFFLLRAFFGIAMGGEWGAGSSLVMESVPPPARGFVSGILQAGYPSGYLLASLAYAFVYPITGWRGL</sequence>
<keyword evidence="4 5" id="KW-0472">Membrane</keyword>
<feature type="transmembrane region" description="Helical" evidence="5">
    <location>
        <begin position="69"/>
        <end position="93"/>
    </location>
</feature>
<name>T0Y3K7_9ZZZZ</name>
<evidence type="ECO:0000259" key="6">
    <source>
        <dbReference type="PROSITE" id="PS50850"/>
    </source>
</evidence>
<feature type="transmembrane region" description="Helical" evidence="5">
    <location>
        <begin position="38"/>
        <end position="57"/>
    </location>
</feature>
<organism evidence="7">
    <name type="scientific">mine drainage metagenome</name>
    <dbReference type="NCBI Taxonomy" id="410659"/>
    <lineage>
        <taxon>unclassified sequences</taxon>
        <taxon>metagenomes</taxon>
        <taxon>ecological metagenomes</taxon>
    </lineage>
</organism>
<keyword evidence="2 5" id="KW-0812">Transmembrane</keyword>
<feature type="domain" description="Major facilitator superfamily (MFS) profile" evidence="6">
    <location>
        <begin position="1"/>
        <end position="155"/>
    </location>
</feature>
<dbReference type="GO" id="GO:0005886">
    <property type="term" value="C:plasma membrane"/>
    <property type="evidence" value="ECO:0007669"/>
    <property type="project" value="TreeGrafter"/>
</dbReference>
<dbReference type="InterPro" id="IPR020846">
    <property type="entry name" value="MFS_dom"/>
</dbReference>
<evidence type="ECO:0000256" key="5">
    <source>
        <dbReference type="SAM" id="Phobius"/>
    </source>
</evidence>
<dbReference type="InterPro" id="IPR005829">
    <property type="entry name" value="Sugar_transporter_CS"/>
</dbReference>
<protein>
    <submittedName>
        <fullName evidence="7">Major facilitator superfamily MFS_1</fullName>
    </submittedName>
</protein>
<dbReference type="AlphaFoldDB" id="T0Y3K7"/>
<dbReference type="EMBL" id="AUZX01015974">
    <property type="protein sequence ID" value="EQD27603.1"/>
    <property type="molecule type" value="Genomic_DNA"/>
</dbReference>
<dbReference type="PANTHER" id="PTHR23508">
    <property type="entry name" value="CARBOXYLIC ACID TRANSPORTER PROTEIN HOMOLOG"/>
    <property type="match status" value="1"/>
</dbReference>
<dbReference type="GO" id="GO:0046943">
    <property type="term" value="F:carboxylic acid transmembrane transporter activity"/>
    <property type="evidence" value="ECO:0007669"/>
    <property type="project" value="TreeGrafter"/>
</dbReference>
<dbReference type="Gene3D" id="1.20.1250.20">
    <property type="entry name" value="MFS general substrate transporter like domains"/>
    <property type="match status" value="1"/>
</dbReference>
<dbReference type="PROSITE" id="PS00217">
    <property type="entry name" value="SUGAR_TRANSPORT_2"/>
    <property type="match status" value="1"/>
</dbReference>
<gene>
    <name evidence="7" type="ORF">B1A_21611</name>
</gene>
<comment type="caution">
    <text evidence="7">The sequence shown here is derived from an EMBL/GenBank/DDBJ whole genome shotgun (WGS) entry which is preliminary data.</text>
</comment>
<dbReference type="InterPro" id="IPR011701">
    <property type="entry name" value="MFS"/>
</dbReference>
<comment type="subcellular location">
    <subcellularLocation>
        <location evidence="1">Membrane</location>
        <topology evidence="1">Multi-pass membrane protein</topology>
    </subcellularLocation>
</comment>
<evidence type="ECO:0000256" key="1">
    <source>
        <dbReference type="ARBA" id="ARBA00004141"/>
    </source>
</evidence>
<dbReference type="SUPFAM" id="SSF103473">
    <property type="entry name" value="MFS general substrate transporter"/>
    <property type="match status" value="1"/>
</dbReference>
<reference evidence="7" key="2">
    <citation type="journal article" date="2014" name="ISME J.">
        <title>Microbial stratification in low pH oxic and suboxic macroscopic growths along an acid mine drainage.</title>
        <authorList>
            <person name="Mendez-Garcia C."/>
            <person name="Mesa V."/>
            <person name="Sprenger R.R."/>
            <person name="Richter M."/>
            <person name="Diez M.S."/>
            <person name="Solano J."/>
            <person name="Bargiela R."/>
            <person name="Golyshina O.V."/>
            <person name="Manteca A."/>
            <person name="Ramos J.L."/>
            <person name="Gallego J.R."/>
            <person name="Llorente I."/>
            <person name="Martins Dos Santos V.A."/>
            <person name="Jensen O.N."/>
            <person name="Pelaez A.I."/>
            <person name="Sanchez J."/>
            <person name="Ferrer M."/>
        </authorList>
    </citation>
    <scope>NUCLEOTIDE SEQUENCE</scope>
</reference>
<keyword evidence="3 5" id="KW-1133">Transmembrane helix</keyword>
<reference evidence="7" key="1">
    <citation type="submission" date="2013-08" db="EMBL/GenBank/DDBJ databases">
        <authorList>
            <person name="Mendez C."/>
            <person name="Richter M."/>
            <person name="Ferrer M."/>
            <person name="Sanchez J."/>
        </authorList>
    </citation>
    <scope>NUCLEOTIDE SEQUENCE</scope>
</reference>
<evidence type="ECO:0000313" key="7">
    <source>
        <dbReference type="EMBL" id="EQD27603.1"/>
    </source>
</evidence>
<feature type="transmembrane region" description="Helical" evidence="5">
    <location>
        <begin position="6"/>
        <end position="26"/>
    </location>
</feature>
<dbReference type="InterPro" id="IPR036259">
    <property type="entry name" value="MFS_trans_sf"/>
</dbReference>
<feature type="non-terminal residue" evidence="7">
    <location>
        <position position="155"/>
    </location>
</feature>
<dbReference type="Pfam" id="PF07690">
    <property type="entry name" value="MFS_1"/>
    <property type="match status" value="1"/>
</dbReference>
<evidence type="ECO:0000256" key="2">
    <source>
        <dbReference type="ARBA" id="ARBA00022692"/>
    </source>
</evidence>
<evidence type="ECO:0000256" key="4">
    <source>
        <dbReference type="ARBA" id="ARBA00023136"/>
    </source>
</evidence>
<dbReference type="PROSITE" id="PS50850">
    <property type="entry name" value="MFS"/>
    <property type="match status" value="1"/>
</dbReference>
<proteinExistence type="predicted"/>
<evidence type="ECO:0000256" key="3">
    <source>
        <dbReference type="ARBA" id="ARBA00022989"/>
    </source>
</evidence>